<keyword evidence="3" id="KW-1185">Reference proteome</keyword>
<keyword evidence="1" id="KW-0812">Transmembrane</keyword>
<sequence length="195" mass="21047">MLTPEPRTAVNRAALALTGLALAAGGVWTATGHAAFAARLPGWWPRPPAGGFLVQEGALTALRTRGWWTPAVVTVGVLATAFLAWCFLRQFPRRGRSRLALAAPGSVLRVEALERALAQRVSSVEGVDRCRVRIHGPRRKPRLRMRVLLAAGTPPGAVLDALHAVTAEAQGVMAPCVLRSRVRLGQRARRSRHVR</sequence>
<reference evidence="2 3" key="1">
    <citation type="journal article" date="2016" name="Arch. Microbiol.">
        <title>Streptomyces zhihengii sp. nov., isolated from rhizospheric soil of Psammosilene tunicoides.</title>
        <authorList>
            <person name="Huang M.J."/>
            <person name="Fei J.J."/>
            <person name="Salam N."/>
            <person name="Kim C.J."/>
            <person name="Hozzein W.N."/>
            <person name="Xiao M."/>
            <person name="Huang H.Q."/>
            <person name="Li W.J."/>
        </authorList>
    </citation>
    <scope>NUCLEOTIDE SEQUENCE [LARGE SCALE GENOMIC DNA]</scope>
    <source>
        <strain evidence="2 3">YIM T102</strain>
    </source>
</reference>
<proteinExistence type="predicted"/>
<name>A0ABS2ULM3_9ACTN</name>
<dbReference type="Proteomes" id="UP000664109">
    <property type="component" value="Unassembled WGS sequence"/>
</dbReference>
<feature type="transmembrane region" description="Helical" evidence="1">
    <location>
        <begin position="67"/>
        <end position="88"/>
    </location>
</feature>
<organism evidence="2 3">
    <name type="scientific">Streptomyces zhihengii</name>
    <dbReference type="NCBI Taxonomy" id="1818004"/>
    <lineage>
        <taxon>Bacteria</taxon>
        <taxon>Bacillati</taxon>
        <taxon>Actinomycetota</taxon>
        <taxon>Actinomycetes</taxon>
        <taxon>Kitasatosporales</taxon>
        <taxon>Streptomycetaceae</taxon>
        <taxon>Streptomyces</taxon>
    </lineage>
</organism>
<keyword evidence="1" id="KW-0472">Membrane</keyword>
<evidence type="ECO:0008006" key="4">
    <source>
        <dbReference type="Google" id="ProtNLM"/>
    </source>
</evidence>
<evidence type="ECO:0000256" key="1">
    <source>
        <dbReference type="SAM" id="Phobius"/>
    </source>
</evidence>
<accession>A0ABS2ULM3</accession>
<dbReference type="EMBL" id="JAFEJA010000001">
    <property type="protein sequence ID" value="MBM9617610.1"/>
    <property type="molecule type" value="Genomic_DNA"/>
</dbReference>
<comment type="caution">
    <text evidence="2">The sequence shown here is derived from an EMBL/GenBank/DDBJ whole genome shotgun (WGS) entry which is preliminary data.</text>
</comment>
<keyword evidence="1" id="KW-1133">Transmembrane helix</keyword>
<protein>
    <recommendedName>
        <fullName evidence="4">Alkaline shock response membrane anchor protein AmaP</fullName>
    </recommendedName>
</protein>
<gene>
    <name evidence="2" type="ORF">JE024_02440</name>
</gene>
<evidence type="ECO:0000313" key="3">
    <source>
        <dbReference type="Proteomes" id="UP000664109"/>
    </source>
</evidence>
<dbReference type="RefSeq" id="WP_205371969.1">
    <property type="nucleotide sequence ID" value="NZ_JAFEJA010000001.1"/>
</dbReference>
<evidence type="ECO:0000313" key="2">
    <source>
        <dbReference type="EMBL" id="MBM9617610.1"/>
    </source>
</evidence>